<protein>
    <submittedName>
        <fullName evidence="2">Uncharacterized protein</fullName>
    </submittedName>
</protein>
<evidence type="ECO:0000256" key="1">
    <source>
        <dbReference type="SAM" id="SignalP"/>
    </source>
</evidence>
<dbReference type="EMBL" id="JRPQ01000273">
    <property type="protein sequence ID" value="KGI20865.1"/>
    <property type="molecule type" value="Genomic_DNA"/>
</dbReference>
<dbReference type="RefSeq" id="WP_036929866.1">
    <property type="nucleotide sequence ID" value="NZ_JRPQ01000273.1"/>
</dbReference>
<dbReference type="Proteomes" id="UP000029723">
    <property type="component" value="Unassembled WGS sequence"/>
</dbReference>
<dbReference type="InterPro" id="IPR032675">
    <property type="entry name" value="LRR_dom_sf"/>
</dbReference>
<evidence type="ECO:0000313" key="3">
    <source>
        <dbReference type="Proteomes" id="UP000029723"/>
    </source>
</evidence>
<accession>A0A098YM86</accession>
<comment type="caution">
    <text evidence="2">The sequence shown here is derived from an EMBL/GenBank/DDBJ whole genome shotgun (WGS) entry which is preliminary data.</text>
</comment>
<dbReference type="Gene3D" id="3.80.10.10">
    <property type="entry name" value="Ribonuclease Inhibitor"/>
    <property type="match status" value="1"/>
</dbReference>
<dbReference type="PROSITE" id="PS51257">
    <property type="entry name" value="PROKAR_LIPOPROTEIN"/>
    <property type="match status" value="1"/>
</dbReference>
<evidence type="ECO:0000313" key="2">
    <source>
        <dbReference type="EMBL" id="KGI20865.1"/>
    </source>
</evidence>
<feature type="chain" id="PRO_5001942605" evidence="1">
    <location>
        <begin position="23"/>
        <end position="467"/>
    </location>
</feature>
<feature type="signal peptide" evidence="1">
    <location>
        <begin position="1"/>
        <end position="22"/>
    </location>
</feature>
<reference evidence="2 3" key="1">
    <citation type="submission" date="2014-07" db="EMBL/GenBank/DDBJ databases">
        <authorList>
            <person name="McCorrison J."/>
            <person name="Sanka R."/>
            <person name="Torralba M."/>
            <person name="Gillis M."/>
            <person name="Haft D.H."/>
            <person name="Methe B."/>
            <person name="Sutton G."/>
            <person name="Nelson K.E."/>
        </authorList>
    </citation>
    <scope>NUCLEOTIDE SEQUENCE [LARGE SCALE GENOMIC DNA]</scope>
    <source>
        <strain evidence="2 3">S9-PR14</strain>
    </source>
</reference>
<sequence>MKIVRNLALPVLAFFVMGLASCSSDEDVVKYSANALKNTELMNILKQKGYQFDKDGKLELNDLANNTTSLDLSGTKLKDLSGLDILPNLKDVKLSNNEYGPTFDFANLPAQVTGVDLTGNGIYEFKGLTKEDAAGNITILRNLNKLYLPNSAKYNEDEIVSFYKTAKDADMQMSDENGKLQKYNTIRTIPNAGLRKSLKEMFSNLFVKDEAGNDVIDISKRLVSPEQKVQPLAFYPEVDDLDGVQYIIHNKGYEGTAIGIGPSKESGKYTSMPYLRIPKSVQMLVLDRIDTPNGIILDDAVNLRVLGIYENREIRNIDFSMSQAFGQRGIEKDMLGFEFSWLGIECCDKLEKITIPEKAKYAEEIGLLSLKNLQEINLGGIEGALNLKLIDLPKCKITYPNFKVFIKVEDVDMENGQTVFSTTKDVYDNTNGAAFVKKYRKNLSKGYDIRYNNEFNTEFVPIFDWTK</sequence>
<organism evidence="2 3">
    <name type="scientific">Hoylesella timonensis S9-PR14</name>
    <dbReference type="NCBI Taxonomy" id="1401062"/>
    <lineage>
        <taxon>Bacteria</taxon>
        <taxon>Pseudomonadati</taxon>
        <taxon>Bacteroidota</taxon>
        <taxon>Bacteroidia</taxon>
        <taxon>Bacteroidales</taxon>
        <taxon>Prevotellaceae</taxon>
        <taxon>Hoylesella</taxon>
    </lineage>
</organism>
<keyword evidence="1" id="KW-0732">Signal</keyword>
<dbReference type="AlphaFoldDB" id="A0A098YM86"/>
<gene>
    <name evidence="2" type="ORF">HMPREF9304_13700</name>
</gene>
<proteinExistence type="predicted"/>
<dbReference type="SUPFAM" id="SSF52058">
    <property type="entry name" value="L domain-like"/>
    <property type="match status" value="1"/>
</dbReference>
<name>A0A098YM86_9BACT</name>